<dbReference type="AlphaFoldDB" id="A0A8E2J894"/>
<reference evidence="1 2" key="1">
    <citation type="journal article" date="2016" name="Nat. Commun.">
        <title>Ectomycorrhizal ecology is imprinted in the genome of the dominant symbiotic fungus Cenococcum geophilum.</title>
        <authorList>
            <consortium name="DOE Joint Genome Institute"/>
            <person name="Peter M."/>
            <person name="Kohler A."/>
            <person name="Ohm R.A."/>
            <person name="Kuo A."/>
            <person name="Krutzmann J."/>
            <person name="Morin E."/>
            <person name="Arend M."/>
            <person name="Barry K.W."/>
            <person name="Binder M."/>
            <person name="Choi C."/>
            <person name="Clum A."/>
            <person name="Copeland A."/>
            <person name="Grisel N."/>
            <person name="Haridas S."/>
            <person name="Kipfer T."/>
            <person name="LaButti K."/>
            <person name="Lindquist E."/>
            <person name="Lipzen A."/>
            <person name="Maire R."/>
            <person name="Meier B."/>
            <person name="Mihaltcheva S."/>
            <person name="Molinier V."/>
            <person name="Murat C."/>
            <person name="Poggeler S."/>
            <person name="Quandt C.A."/>
            <person name="Sperisen C."/>
            <person name="Tritt A."/>
            <person name="Tisserant E."/>
            <person name="Crous P.W."/>
            <person name="Henrissat B."/>
            <person name="Nehls U."/>
            <person name="Egli S."/>
            <person name="Spatafora J.W."/>
            <person name="Grigoriev I.V."/>
            <person name="Martin F.M."/>
        </authorList>
    </citation>
    <scope>NUCLEOTIDE SEQUENCE [LARGE SCALE GENOMIC DNA]</scope>
    <source>
        <strain evidence="1 2">CBS 459.81</strain>
    </source>
</reference>
<accession>A0A8E2J894</accession>
<dbReference type="EMBL" id="KV746019">
    <property type="protein sequence ID" value="OCK73053.1"/>
    <property type="molecule type" value="Genomic_DNA"/>
</dbReference>
<dbReference type="Proteomes" id="UP000250266">
    <property type="component" value="Unassembled WGS sequence"/>
</dbReference>
<evidence type="ECO:0000313" key="2">
    <source>
        <dbReference type="Proteomes" id="UP000250266"/>
    </source>
</evidence>
<sequence>MFSVLVRNYIRVRRIGILREFPDTTRIRDYYNAVGKNAVSLRGGDSVMNTFITGYEADKDPDSKGENKGIKA</sequence>
<proteinExistence type="predicted"/>
<protein>
    <submittedName>
        <fullName evidence="1">Uncharacterized protein</fullName>
    </submittedName>
</protein>
<evidence type="ECO:0000313" key="1">
    <source>
        <dbReference type="EMBL" id="OCK73053.1"/>
    </source>
</evidence>
<name>A0A8E2J894_9PEZI</name>
<keyword evidence="2" id="KW-1185">Reference proteome</keyword>
<gene>
    <name evidence="1" type="ORF">K432DRAFT_411053</name>
</gene>
<organism evidence="1 2">
    <name type="scientific">Lepidopterella palustris CBS 459.81</name>
    <dbReference type="NCBI Taxonomy" id="1314670"/>
    <lineage>
        <taxon>Eukaryota</taxon>
        <taxon>Fungi</taxon>
        <taxon>Dikarya</taxon>
        <taxon>Ascomycota</taxon>
        <taxon>Pezizomycotina</taxon>
        <taxon>Dothideomycetes</taxon>
        <taxon>Pleosporomycetidae</taxon>
        <taxon>Mytilinidiales</taxon>
        <taxon>Argynnaceae</taxon>
        <taxon>Lepidopterella</taxon>
    </lineage>
</organism>